<dbReference type="InterPro" id="IPR046532">
    <property type="entry name" value="DUF6597"/>
</dbReference>
<dbReference type="SMART" id="SM00342">
    <property type="entry name" value="HTH_ARAC"/>
    <property type="match status" value="1"/>
</dbReference>
<keyword evidence="2" id="KW-0238">DNA-binding</keyword>
<reference evidence="5 6" key="1">
    <citation type="submission" date="2020-01" db="EMBL/GenBank/DDBJ databases">
        <title>Leptobacterium flavescens.</title>
        <authorList>
            <person name="Wang G."/>
        </authorList>
    </citation>
    <scope>NUCLEOTIDE SEQUENCE [LARGE SCALE GENOMIC DNA]</scope>
    <source>
        <strain evidence="5 6">KCTC 22160</strain>
    </source>
</reference>
<evidence type="ECO:0000256" key="2">
    <source>
        <dbReference type="ARBA" id="ARBA00023125"/>
    </source>
</evidence>
<evidence type="ECO:0000256" key="1">
    <source>
        <dbReference type="ARBA" id="ARBA00023015"/>
    </source>
</evidence>
<dbReference type="Proteomes" id="UP000468581">
    <property type="component" value="Unassembled WGS sequence"/>
</dbReference>
<name>A0A6P0ULY0_9FLAO</name>
<keyword evidence="1" id="KW-0805">Transcription regulation</keyword>
<organism evidence="5 6">
    <name type="scientific">Leptobacterium flavescens</name>
    <dbReference type="NCBI Taxonomy" id="472055"/>
    <lineage>
        <taxon>Bacteria</taxon>
        <taxon>Pseudomonadati</taxon>
        <taxon>Bacteroidota</taxon>
        <taxon>Flavobacteriia</taxon>
        <taxon>Flavobacteriales</taxon>
        <taxon>Flavobacteriaceae</taxon>
        <taxon>Leptobacterium</taxon>
    </lineage>
</organism>
<dbReference type="Gene3D" id="1.10.10.60">
    <property type="entry name" value="Homeodomain-like"/>
    <property type="match status" value="1"/>
</dbReference>
<dbReference type="GO" id="GO:0043565">
    <property type="term" value="F:sequence-specific DNA binding"/>
    <property type="evidence" value="ECO:0007669"/>
    <property type="project" value="InterPro"/>
</dbReference>
<evidence type="ECO:0000313" key="6">
    <source>
        <dbReference type="Proteomes" id="UP000468581"/>
    </source>
</evidence>
<dbReference type="GO" id="GO:0003700">
    <property type="term" value="F:DNA-binding transcription factor activity"/>
    <property type="evidence" value="ECO:0007669"/>
    <property type="project" value="InterPro"/>
</dbReference>
<dbReference type="InterPro" id="IPR009057">
    <property type="entry name" value="Homeodomain-like_sf"/>
</dbReference>
<comment type="caution">
    <text evidence="5">The sequence shown here is derived from an EMBL/GenBank/DDBJ whole genome shotgun (WGS) entry which is preliminary data.</text>
</comment>
<dbReference type="AlphaFoldDB" id="A0A6P0ULY0"/>
<dbReference type="EMBL" id="JAABOO010000001">
    <property type="protein sequence ID" value="NER12868.1"/>
    <property type="molecule type" value="Genomic_DNA"/>
</dbReference>
<accession>A0A6P0ULY0</accession>
<dbReference type="RefSeq" id="WP_163605876.1">
    <property type="nucleotide sequence ID" value="NZ_JAABOO010000001.1"/>
</dbReference>
<proteinExistence type="predicted"/>
<dbReference type="PROSITE" id="PS01124">
    <property type="entry name" value="HTH_ARAC_FAMILY_2"/>
    <property type="match status" value="1"/>
</dbReference>
<dbReference type="InterPro" id="IPR018060">
    <property type="entry name" value="HTH_AraC"/>
</dbReference>
<sequence>MKYQEFTPSAPLSDYIQLIWIMESESPKEVYPKEKILPDGIVELVFHYKDPFINYFADGRKLKQPDGFAISQMSKFIEIESDGEIGFISVRFYPWGAHHFFKKPIKSFIDDLTDAGELWEGGYQKDLGVLTNLDDREKVNRVEEFLMGKLNGQKTKKNSDLITDTIKLIRDTRGSLPIDDICKQTGLSYKQLERYFVSSIGVSPKVFSRTTRFLHLCHHIGEYENKTMTQLAYDMGYYDQAHFNKEFKEFSGLTPKEYFRQKNISFADF</sequence>
<feature type="domain" description="HTH araC/xylS-type" evidence="4">
    <location>
        <begin position="160"/>
        <end position="261"/>
    </location>
</feature>
<dbReference type="SUPFAM" id="SSF46689">
    <property type="entry name" value="Homeodomain-like"/>
    <property type="match status" value="1"/>
</dbReference>
<dbReference type="Pfam" id="PF12833">
    <property type="entry name" value="HTH_18"/>
    <property type="match status" value="1"/>
</dbReference>
<gene>
    <name evidence="5" type="ORF">GWK08_05415</name>
</gene>
<evidence type="ECO:0000313" key="5">
    <source>
        <dbReference type="EMBL" id="NER12868.1"/>
    </source>
</evidence>
<dbReference type="Pfam" id="PF20240">
    <property type="entry name" value="DUF6597"/>
    <property type="match status" value="1"/>
</dbReference>
<keyword evidence="3" id="KW-0804">Transcription</keyword>
<dbReference type="PANTHER" id="PTHR46796">
    <property type="entry name" value="HTH-TYPE TRANSCRIPTIONAL ACTIVATOR RHAS-RELATED"/>
    <property type="match status" value="1"/>
</dbReference>
<evidence type="ECO:0000259" key="4">
    <source>
        <dbReference type="PROSITE" id="PS01124"/>
    </source>
</evidence>
<dbReference type="InterPro" id="IPR050204">
    <property type="entry name" value="AraC_XylS_family_regulators"/>
</dbReference>
<keyword evidence="6" id="KW-1185">Reference proteome</keyword>
<evidence type="ECO:0000256" key="3">
    <source>
        <dbReference type="ARBA" id="ARBA00023163"/>
    </source>
</evidence>
<dbReference type="PANTHER" id="PTHR46796:SF13">
    <property type="entry name" value="HTH-TYPE TRANSCRIPTIONAL ACTIVATOR RHAS"/>
    <property type="match status" value="1"/>
</dbReference>
<protein>
    <submittedName>
        <fullName evidence="5">Helix-turn-helix domain-containing protein</fullName>
    </submittedName>
</protein>